<keyword evidence="2" id="KW-1185">Reference proteome</keyword>
<dbReference type="EMBL" id="ML976010">
    <property type="protein sequence ID" value="KAF1945269.1"/>
    <property type="molecule type" value="Genomic_DNA"/>
</dbReference>
<protein>
    <submittedName>
        <fullName evidence="1">Uncharacterized protein</fullName>
    </submittedName>
</protein>
<dbReference type="AlphaFoldDB" id="A0A6A5T0T5"/>
<name>A0A6A5T0T5_9PLEO</name>
<evidence type="ECO:0000313" key="2">
    <source>
        <dbReference type="Proteomes" id="UP000800038"/>
    </source>
</evidence>
<reference evidence="1" key="1">
    <citation type="journal article" date="2020" name="Stud. Mycol.">
        <title>101 Dothideomycetes genomes: a test case for predicting lifestyles and emergence of pathogens.</title>
        <authorList>
            <person name="Haridas S."/>
            <person name="Albert R."/>
            <person name="Binder M."/>
            <person name="Bloem J."/>
            <person name="Labutti K."/>
            <person name="Salamov A."/>
            <person name="Andreopoulos B."/>
            <person name="Baker S."/>
            <person name="Barry K."/>
            <person name="Bills G."/>
            <person name="Bluhm B."/>
            <person name="Cannon C."/>
            <person name="Castanera R."/>
            <person name="Culley D."/>
            <person name="Daum C."/>
            <person name="Ezra D."/>
            <person name="Gonzalez J."/>
            <person name="Henrissat B."/>
            <person name="Kuo A."/>
            <person name="Liang C."/>
            <person name="Lipzen A."/>
            <person name="Lutzoni F."/>
            <person name="Magnuson J."/>
            <person name="Mondo S."/>
            <person name="Nolan M."/>
            <person name="Ohm R."/>
            <person name="Pangilinan J."/>
            <person name="Park H.-J."/>
            <person name="Ramirez L."/>
            <person name="Alfaro M."/>
            <person name="Sun H."/>
            <person name="Tritt A."/>
            <person name="Yoshinaga Y."/>
            <person name="Zwiers L.-H."/>
            <person name="Turgeon B."/>
            <person name="Goodwin S."/>
            <person name="Spatafora J."/>
            <person name="Crous P."/>
            <person name="Grigoriev I."/>
        </authorList>
    </citation>
    <scope>NUCLEOTIDE SEQUENCE</scope>
    <source>
        <strain evidence="1">CBS 161.51</strain>
    </source>
</reference>
<dbReference type="OrthoDB" id="3919855at2759"/>
<gene>
    <name evidence="1" type="ORF">EJ02DRAFT_51720</name>
</gene>
<accession>A0A6A5T0T5</accession>
<evidence type="ECO:0000313" key="1">
    <source>
        <dbReference type="EMBL" id="KAF1945269.1"/>
    </source>
</evidence>
<proteinExistence type="predicted"/>
<dbReference type="SUPFAM" id="SSF55729">
    <property type="entry name" value="Acyl-CoA N-acyltransferases (Nat)"/>
    <property type="match status" value="1"/>
</dbReference>
<sequence length="188" mass="20907">MKKYFPRTSDVESALFDRQVHLQRELKEHVVKKGSGIWGSELDTGHVLVLDWILICKTHRRQGLGQKLIQATLDKVKELVNGGPLHALVAPAPIAPPRSSKRLRCFATAKHRRRSRLLRVRRDGRATHRLPCPQIPRQAVRGPRCRGPKLTLVHLNGQHDSAHCSNGFQAAVCGVDARPLSGLALGSQ</sequence>
<dbReference type="CDD" id="cd04301">
    <property type="entry name" value="NAT_SF"/>
    <property type="match status" value="1"/>
</dbReference>
<organism evidence="1 2">
    <name type="scientific">Clathrospora elynae</name>
    <dbReference type="NCBI Taxonomy" id="706981"/>
    <lineage>
        <taxon>Eukaryota</taxon>
        <taxon>Fungi</taxon>
        <taxon>Dikarya</taxon>
        <taxon>Ascomycota</taxon>
        <taxon>Pezizomycotina</taxon>
        <taxon>Dothideomycetes</taxon>
        <taxon>Pleosporomycetidae</taxon>
        <taxon>Pleosporales</taxon>
        <taxon>Diademaceae</taxon>
        <taxon>Clathrospora</taxon>
    </lineage>
</organism>
<dbReference type="Proteomes" id="UP000800038">
    <property type="component" value="Unassembled WGS sequence"/>
</dbReference>
<dbReference type="InterPro" id="IPR016181">
    <property type="entry name" value="Acyl_CoA_acyltransferase"/>
</dbReference>